<evidence type="ECO:0000313" key="1">
    <source>
        <dbReference type="EMBL" id="WHZ59291.1"/>
    </source>
</evidence>
<keyword evidence="1" id="KW-0378">Hydrolase</keyword>
<sequence>MTGFEQRLEEVMERCPGRIGLSIDLNGRIFERDSRVIFSSASLIKLPILLTAFHQKEHGILTLEEKVKLCDIEKTGGAGVLQSFSDDAVLTILDLLTLMIVVSDNAATNYMIHKAGRPAISACIKELNLTGTELNRNMMDLEAIKNGLNNWTAADDILKCLKVIGGEGYFSAASRKQMADILQKQQFTDKLPYHMDKEKVYAGNKTGELPGIEHDCAIIRFGDRTAYASVLIDQLQNKEAGRRTISEIGKLIYEELTDM</sequence>
<accession>A0ACD4RFM6</accession>
<gene>
    <name evidence="1" type="ORF">QLQ22_08190</name>
</gene>
<proteinExistence type="predicted"/>
<dbReference type="EMBL" id="CP126116">
    <property type="protein sequence ID" value="WHZ59291.1"/>
    <property type="molecule type" value="Genomic_DNA"/>
</dbReference>
<reference evidence="2" key="1">
    <citation type="journal article" date="2025" name="Aquaculture">
        <title>Assessment of the bioflocculant production and safety properties of Metabacillus hrfriensis sp. nov. based on phenotypic and whole-genome sequencing analysis.</title>
        <authorList>
            <person name="Zhang R."/>
            <person name="Zhao Z."/>
            <person name="Luo L."/>
            <person name="Wang S."/>
            <person name="Guo K."/>
            <person name="Xu W."/>
        </authorList>
    </citation>
    <scope>NUCLEOTIDE SEQUENCE [LARGE SCALE GENOMIC DNA]</scope>
    <source>
        <strain evidence="2">CT-WN-B3</strain>
    </source>
</reference>
<protein>
    <submittedName>
        <fullName evidence="1">Class A beta-lactamase-related serine hydrolase</fullName>
    </submittedName>
</protein>
<dbReference type="Proteomes" id="UP001226091">
    <property type="component" value="Chromosome"/>
</dbReference>
<evidence type="ECO:0000313" key="2">
    <source>
        <dbReference type="Proteomes" id="UP001226091"/>
    </source>
</evidence>
<organism evidence="1 2">
    <name type="scientific">Metabacillus hrfriensis</name>
    <dbReference type="NCBI Taxonomy" id="3048891"/>
    <lineage>
        <taxon>Bacteria</taxon>
        <taxon>Bacillati</taxon>
        <taxon>Bacillota</taxon>
        <taxon>Bacilli</taxon>
        <taxon>Bacillales</taxon>
        <taxon>Bacillaceae</taxon>
        <taxon>Metabacillus</taxon>
    </lineage>
</organism>
<name>A0ACD4RFM6_9BACI</name>
<keyword evidence="2" id="KW-1185">Reference proteome</keyword>